<dbReference type="EMBL" id="UAQE01000001">
    <property type="protein sequence ID" value="SPU00919.1"/>
    <property type="molecule type" value="Genomic_DNA"/>
</dbReference>
<dbReference type="RefSeq" id="WP_112117981.1">
    <property type="nucleotide sequence ID" value="NZ_DAMBGE010000002.1"/>
</dbReference>
<organism evidence="1 2">
    <name type="scientific">Lysinibacillus capsici</name>
    <dbReference type="NCBI Taxonomy" id="2115968"/>
    <lineage>
        <taxon>Bacteria</taxon>
        <taxon>Bacillati</taxon>
        <taxon>Bacillota</taxon>
        <taxon>Bacilli</taxon>
        <taxon>Bacillales</taxon>
        <taxon>Bacillaceae</taxon>
        <taxon>Lysinibacillus</taxon>
    </lineage>
</organism>
<name>A0A2X0XPL7_9BACI</name>
<protein>
    <submittedName>
        <fullName evidence="1">Uncharacterized protein</fullName>
    </submittedName>
</protein>
<reference evidence="1 2" key="1">
    <citation type="submission" date="2018-06" db="EMBL/GenBank/DDBJ databases">
        <authorList>
            <consortium name="Pathogen Informatics"/>
            <person name="Doyle S."/>
        </authorList>
    </citation>
    <scope>NUCLEOTIDE SEQUENCE [LARGE SCALE GENOMIC DNA]</scope>
    <source>
        <strain evidence="1 2">NCTC7582</strain>
    </source>
</reference>
<sequence>MNTKQLNEQFYAKRELVGTVDHCLCEDCIFYAEQIMKNNTLVEFLHTKGLDPRKANEVWCYMEKDGYKHYTIDFFEVYADKEETHTFGNAKITFYVNIYAEKEQLPYVCTIDAVFKM</sequence>
<accession>A0A2X0XPL7</accession>
<evidence type="ECO:0000313" key="2">
    <source>
        <dbReference type="Proteomes" id="UP000251431"/>
    </source>
</evidence>
<dbReference type="AlphaFoldDB" id="A0A2X0XPL7"/>
<dbReference type="Proteomes" id="UP000251431">
    <property type="component" value="Unassembled WGS sequence"/>
</dbReference>
<evidence type="ECO:0000313" key="1">
    <source>
        <dbReference type="EMBL" id="SPU00919.1"/>
    </source>
</evidence>
<gene>
    <name evidence="1" type="ORF">NCTC7582_03718</name>
</gene>
<proteinExistence type="predicted"/>